<dbReference type="Proteomes" id="UP000032180">
    <property type="component" value="Chromosome 1"/>
</dbReference>
<dbReference type="InterPro" id="IPR011009">
    <property type="entry name" value="Kinase-like_dom_sf"/>
</dbReference>
<keyword evidence="2" id="KW-1185">Reference proteome</keyword>
<dbReference type="AlphaFoldDB" id="A0A0D9VAL3"/>
<dbReference type="EnsemblPlants" id="LPERR01G39190.1">
    <property type="protein sequence ID" value="LPERR01G39190.1"/>
    <property type="gene ID" value="LPERR01G39190"/>
</dbReference>
<organism evidence="1 2">
    <name type="scientific">Leersia perrieri</name>
    <dbReference type="NCBI Taxonomy" id="77586"/>
    <lineage>
        <taxon>Eukaryota</taxon>
        <taxon>Viridiplantae</taxon>
        <taxon>Streptophyta</taxon>
        <taxon>Embryophyta</taxon>
        <taxon>Tracheophyta</taxon>
        <taxon>Spermatophyta</taxon>
        <taxon>Magnoliopsida</taxon>
        <taxon>Liliopsida</taxon>
        <taxon>Poales</taxon>
        <taxon>Poaceae</taxon>
        <taxon>BOP clade</taxon>
        <taxon>Oryzoideae</taxon>
        <taxon>Oryzeae</taxon>
        <taxon>Oryzinae</taxon>
        <taxon>Leersia</taxon>
    </lineage>
</organism>
<evidence type="ECO:0000313" key="2">
    <source>
        <dbReference type="Proteomes" id="UP000032180"/>
    </source>
</evidence>
<sequence length="395" mass="44981">MVTEGEKGRELGRRRRRLQAPRSRRLVHWGFAGSLDRRLRVPLHESVSALCVCTELLVLSHMDKSDLNKGGNKDETVLPVQITRVDVKEVKNSGYMARLTLKKPSNMPPSSPSLDPRIIGEAKTPTLAVFVEPYTAHLAALLHTMKLGGKYNVLPSADLADIVRQIVEGWEELRVNGMYHGDMCLQNLYYCRTNETIVVKLAGFKSKGSVSTEAALLKDLNGIGRILKSISSLVKENTPGQEPRCILIDNLAMNLEHFVDFAQLGTIKDKILDHVFFWFLERRRKFFTYEIPKALEDDAFCDKVRHRLRYDRVPWDTKQHHGLVLSMNKYRRKKRNLPAYVGTDAIHNVHFVSGAYTHEEEILCDLSFNGMPSTVDDAVLYDQPTLCLDLYECIM</sequence>
<reference evidence="2" key="2">
    <citation type="submission" date="2013-12" db="EMBL/GenBank/DDBJ databases">
        <authorList>
            <person name="Yu Y."/>
            <person name="Lee S."/>
            <person name="de Baynast K."/>
            <person name="Wissotski M."/>
            <person name="Liu L."/>
            <person name="Talag J."/>
            <person name="Goicoechea J."/>
            <person name="Angelova A."/>
            <person name="Jetty R."/>
            <person name="Kudrna D."/>
            <person name="Golser W."/>
            <person name="Rivera L."/>
            <person name="Zhang J."/>
            <person name="Wing R."/>
        </authorList>
    </citation>
    <scope>NUCLEOTIDE SEQUENCE</scope>
</reference>
<reference evidence="1" key="3">
    <citation type="submission" date="2015-04" db="UniProtKB">
        <authorList>
            <consortium name="EnsemblPlants"/>
        </authorList>
    </citation>
    <scope>IDENTIFICATION</scope>
</reference>
<dbReference type="SUPFAM" id="SSF56112">
    <property type="entry name" value="Protein kinase-like (PK-like)"/>
    <property type="match status" value="1"/>
</dbReference>
<dbReference type="HOGENOM" id="CLU_066969_0_0_1"/>
<reference evidence="1 2" key="1">
    <citation type="submission" date="2012-08" db="EMBL/GenBank/DDBJ databases">
        <title>Oryza genome evolution.</title>
        <authorList>
            <person name="Wing R.A."/>
        </authorList>
    </citation>
    <scope>NUCLEOTIDE SEQUENCE</scope>
</reference>
<protein>
    <recommendedName>
        <fullName evidence="3">Protein kinase domain-containing protein</fullName>
    </recommendedName>
</protein>
<evidence type="ECO:0000313" key="1">
    <source>
        <dbReference type="EnsemblPlants" id="LPERR01G39190.1"/>
    </source>
</evidence>
<dbReference type="Gramene" id="LPERR01G39190.1">
    <property type="protein sequence ID" value="LPERR01G39190.1"/>
    <property type="gene ID" value="LPERR01G39190"/>
</dbReference>
<name>A0A0D9VAL3_9ORYZ</name>
<proteinExistence type="predicted"/>
<accession>A0A0D9VAL3</accession>
<evidence type="ECO:0008006" key="3">
    <source>
        <dbReference type="Google" id="ProtNLM"/>
    </source>
</evidence>